<evidence type="ECO:0000256" key="1">
    <source>
        <dbReference type="SAM" id="MobiDB-lite"/>
    </source>
</evidence>
<dbReference type="Pfam" id="PF14230">
    <property type="entry name" value="DUF4333"/>
    <property type="match status" value="1"/>
</dbReference>
<reference evidence="4" key="2">
    <citation type="submission" date="2020-09" db="EMBL/GenBank/DDBJ databases">
        <authorList>
            <person name="Sun Q."/>
            <person name="Ohkuma M."/>
        </authorList>
    </citation>
    <scope>NUCLEOTIDE SEQUENCE</scope>
    <source>
        <strain evidence="4">JCM 3313</strain>
    </source>
</reference>
<evidence type="ECO:0000313" key="5">
    <source>
        <dbReference type="Proteomes" id="UP000639606"/>
    </source>
</evidence>
<feature type="compositionally biased region" description="Gly residues" evidence="1">
    <location>
        <begin position="48"/>
        <end position="58"/>
    </location>
</feature>
<keyword evidence="5" id="KW-1185">Reference proteome</keyword>
<dbReference type="InterPro" id="IPR025637">
    <property type="entry name" value="DUF4333"/>
</dbReference>
<feature type="compositionally biased region" description="Low complexity" evidence="1">
    <location>
        <begin position="59"/>
        <end position="85"/>
    </location>
</feature>
<feature type="region of interest" description="Disordered" evidence="1">
    <location>
        <begin position="1"/>
        <end position="136"/>
    </location>
</feature>
<evidence type="ECO:0000313" key="4">
    <source>
        <dbReference type="EMBL" id="GGP84165.1"/>
    </source>
</evidence>
<dbReference type="AlphaFoldDB" id="A0A918EGT6"/>
<accession>A0A918EGT6</accession>
<keyword evidence="2" id="KW-0472">Membrane</keyword>
<feature type="compositionally biased region" description="Low complexity" evidence="1">
    <location>
        <begin position="108"/>
        <end position="129"/>
    </location>
</feature>
<keyword evidence="2" id="KW-1133">Transmembrane helix</keyword>
<reference evidence="4" key="1">
    <citation type="journal article" date="2014" name="Int. J. Syst. Evol. Microbiol.">
        <title>Complete genome sequence of Corynebacterium casei LMG S-19264T (=DSM 44701T), isolated from a smear-ripened cheese.</title>
        <authorList>
            <consortium name="US DOE Joint Genome Institute (JGI-PGF)"/>
            <person name="Walter F."/>
            <person name="Albersmeier A."/>
            <person name="Kalinowski J."/>
            <person name="Ruckert C."/>
        </authorList>
    </citation>
    <scope>NUCLEOTIDE SEQUENCE</scope>
    <source>
        <strain evidence="4">JCM 3313</strain>
    </source>
</reference>
<evidence type="ECO:0000256" key="2">
    <source>
        <dbReference type="SAM" id="Phobius"/>
    </source>
</evidence>
<proteinExistence type="predicted"/>
<comment type="caution">
    <text evidence="4">The sequence shown here is derived from an EMBL/GenBank/DDBJ whole genome shotgun (WGS) entry which is preliminary data.</text>
</comment>
<protein>
    <recommendedName>
        <fullName evidence="3">DUF4333 domain-containing protein</fullName>
    </recommendedName>
</protein>
<sequence>MAAPRLWFDRARKPCTSNSQTDRRRPSMTSPYGPSGGNDPQPQWGQQPYGGGYPGTPSGGFPAQQPGYGQPDPSQQSPQQPQWGQQPPPQQPYTQQYPGAYDPTQSNPYGQPAQGPYGQQPYGQQPYGQPGYGPQPPAKKSSAVLWVVVALAVLVVGAVGITGFVTPGFLNTKVFDNTAVQNGIVQVLKDDYKIADVESASCTGEHEVKPNTTFDCTVKVGDKDKKVKITVKTADGEYEVGQPTG</sequence>
<feature type="transmembrane region" description="Helical" evidence="2">
    <location>
        <begin position="143"/>
        <end position="165"/>
    </location>
</feature>
<keyword evidence="2" id="KW-0812">Transmembrane</keyword>
<dbReference type="EMBL" id="BMRG01000025">
    <property type="protein sequence ID" value="GGP84165.1"/>
    <property type="molecule type" value="Genomic_DNA"/>
</dbReference>
<name>A0A918EGT6_9PSEU</name>
<evidence type="ECO:0000259" key="3">
    <source>
        <dbReference type="Pfam" id="PF14230"/>
    </source>
</evidence>
<feature type="domain" description="DUF4333" evidence="3">
    <location>
        <begin position="159"/>
        <end position="236"/>
    </location>
</feature>
<dbReference type="Proteomes" id="UP000639606">
    <property type="component" value="Unassembled WGS sequence"/>
</dbReference>
<organism evidence="4 5">
    <name type="scientific">Saccharothrix coeruleofusca</name>
    <dbReference type="NCBI Taxonomy" id="33919"/>
    <lineage>
        <taxon>Bacteria</taxon>
        <taxon>Bacillati</taxon>
        <taxon>Actinomycetota</taxon>
        <taxon>Actinomycetes</taxon>
        <taxon>Pseudonocardiales</taxon>
        <taxon>Pseudonocardiaceae</taxon>
        <taxon>Saccharothrix</taxon>
    </lineage>
</organism>
<gene>
    <name evidence="4" type="ORF">GCM10010185_67570</name>
</gene>